<organism evidence="1 2">
    <name type="scientific">Dichomitus squalens</name>
    <dbReference type="NCBI Taxonomy" id="114155"/>
    <lineage>
        <taxon>Eukaryota</taxon>
        <taxon>Fungi</taxon>
        <taxon>Dikarya</taxon>
        <taxon>Basidiomycota</taxon>
        <taxon>Agaricomycotina</taxon>
        <taxon>Agaricomycetes</taxon>
        <taxon>Polyporales</taxon>
        <taxon>Polyporaceae</taxon>
        <taxon>Dichomitus</taxon>
    </lineage>
</organism>
<evidence type="ECO:0000313" key="1">
    <source>
        <dbReference type="EMBL" id="TBU61942.1"/>
    </source>
</evidence>
<keyword evidence="2" id="KW-1185">Reference proteome</keyword>
<reference evidence="1 2" key="1">
    <citation type="submission" date="2019-01" db="EMBL/GenBank/DDBJ databases">
        <title>Draft genome sequences of three monokaryotic isolates of the white-rot basidiomycete fungus Dichomitus squalens.</title>
        <authorList>
            <consortium name="DOE Joint Genome Institute"/>
            <person name="Lopez S.C."/>
            <person name="Andreopoulos B."/>
            <person name="Pangilinan J."/>
            <person name="Lipzen A."/>
            <person name="Riley R."/>
            <person name="Ahrendt S."/>
            <person name="Ng V."/>
            <person name="Barry K."/>
            <person name="Daum C."/>
            <person name="Grigoriev I.V."/>
            <person name="Hilden K.S."/>
            <person name="Makela M.R."/>
            <person name="de Vries R.P."/>
        </authorList>
    </citation>
    <scope>NUCLEOTIDE SEQUENCE [LARGE SCALE GENOMIC DNA]</scope>
    <source>
        <strain evidence="1 2">CBS 464.89</strain>
    </source>
</reference>
<dbReference type="EMBL" id="ML145096">
    <property type="protein sequence ID" value="TBU61942.1"/>
    <property type="molecule type" value="Genomic_DNA"/>
</dbReference>
<dbReference type="AlphaFoldDB" id="A0A4Q9Q3U9"/>
<sequence>MTLGLRLWRFVSLEDRVIFLIFSQGRREHSALASLPCAQNRVNSDLVASRWVISQKNVRCTRSSGCQCTSSQRLVTSSSWSSDVLDYAPTDALDGSRVLVFLLETARGAAAIAQKPREEPRKRRMT</sequence>
<dbReference type="Proteomes" id="UP000292082">
    <property type="component" value="Unassembled WGS sequence"/>
</dbReference>
<name>A0A4Q9Q3U9_9APHY</name>
<proteinExistence type="predicted"/>
<gene>
    <name evidence="1" type="ORF">BD310DRAFT_812380</name>
</gene>
<evidence type="ECO:0000313" key="2">
    <source>
        <dbReference type="Proteomes" id="UP000292082"/>
    </source>
</evidence>
<accession>A0A4Q9Q3U9</accession>
<protein>
    <submittedName>
        <fullName evidence="1">Uncharacterized protein</fullName>
    </submittedName>
</protein>